<keyword evidence="2" id="KW-1185">Reference proteome</keyword>
<organism evidence="1 2">
    <name type="scientific">Fistulina hepatica ATCC 64428</name>
    <dbReference type="NCBI Taxonomy" id="1128425"/>
    <lineage>
        <taxon>Eukaryota</taxon>
        <taxon>Fungi</taxon>
        <taxon>Dikarya</taxon>
        <taxon>Basidiomycota</taxon>
        <taxon>Agaricomycotina</taxon>
        <taxon>Agaricomycetes</taxon>
        <taxon>Agaricomycetidae</taxon>
        <taxon>Agaricales</taxon>
        <taxon>Fistulinaceae</taxon>
        <taxon>Fistulina</taxon>
    </lineage>
</organism>
<dbReference type="EMBL" id="KN881646">
    <property type="protein sequence ID" value="KIY51946.1"/>
    <property type="molecule type" value="Genomic_DNA"/>
</dbReference>
<protein>
    <submittedName>
        <fullName evidence="1">Uncharacterized protein</fullName>
    </submittedName>
</protein>
<gene>
    <name evidence="1" type="ORF">FISHEDRAFT_56194</name>
</gene>
<evidence type="ECO:0000313" key="2">
    <source>
        <dbReference type="Proteomes" id="UP000054144"/>
    </source>
</evidence>
<dbReference type="AlphaFoldDB" id="A0A0D7AKW4"/>
<reference evidence="1 2" key="1">
    <citation type="journal article" date="2015" name="Fungal Genet. Biol.">
        <title>Evolution of novel wood decay mechanisms in Agaricales revealed by the genome sequences of Fistulina hepatica and Cylindrobasidium torrendii.</title>
        <authorList>
            <person name="Floudas D."/>
            <person name="Held B.W."/>
            <person name="Riley R."/>
            <person name="Nagy L.G."/>
            <person name="Koehler G."/>
            <person name="Ransdell A.S."/>
            <person name="Younus H."/>
            <person name="Chow J."/>
            <person name="Chiniquy J."/>
            <person name="Lipzen A."/>
            <person name="Tritt A."/>
            <person name="Sun H."/>
            <person name="Haridas S."/>
            <person name="LaButti K."/>
            <person name="Ohm R.A."/>
            <person name="Kues U."/>
            <person name="Blanchette R.A."/>
            <person name="Grigoriev I.V."/>
            <person name="Minto R.E."/>
            <person name="Hibbett D.S."/>
        </authorList>
    </citation>
    <scope>NUCLEOTIDE SEQUENCE [LARGE SCALE GENOMIC DNA]</scope>
    <source>
        <strain evidence="1 2">ATCC 64428</strain>
    </source>
</reference>
<dbReference type="Proteomes" id="UP000054144">
    <property type="component" value="Unassembled WGS sequence"/>
</dbReference>
<accession>A0A0D7AKW4</accession>
<proteinExistence type="predicted"/>
<sequence>MPSLQLVGKSGAKGSGPTKHLLLAAEIAVALSRAEIVQARDQRWLESVAFERPRVWRRKGAGAGQLPKGGPRKWTPTVDRSDGTASGYYLDLSVELACLTPIEPSSKLCWLVAGKEFFSHFKGNVYVLSHNPTTKTWSGGAVFREKECAAVELDNKGRETGEVERHGSEGFWEVGEVGRATVCGEPEVDSQCGESFGADGNLFRGVWPHVGRTHRTVEVLKAVHCVIATFNGDDAVFVNHGSSPPYGTRRDNYALNDRTASKKVAVTSSGLVLPVQTFMCRFASATVPYARGGRQKQCEVICWGNLAVGVWGDGRACTMDLCRRTLRARDSLGLQLFMTLRRTLLCYFNNPR</sequence>
<evidence type="ECO:0000313" key="1">
    <source>
        <dbReference type="EMBL" id="KIY51946.1"/>
    </source>
</evidence>
<name>A0A0D7AKW4_9AGAR</name>